<dbReference type="EMBL" id="KV878351">
    <property type="protein sequence ID" value="OJJ43558.1"/>
    <property type="molecule type" value="Genomic_DNA"/>
</dbReference>
<evidence type="ECO:0000313" key="2">
    <source>
        <dbReference type="Proteomes" id="UP000184188"/>
    </source>
</evidence>
<keyword evidence="2" id="KW-1185">Reference proteome</keyword>
<reference evidence="2" key="1">
    <citation type="journal article" date="2017" name="Genome Biol.">
        <title>Comparative genomics reveals high biological diversity and specific adaptations in the industrially and medically important fungal genus Aspergillus.</title>
        <authorList>
            <person name="de Vries R.P."/>
            <person name="Riley R."/>
            <person name="Wiebenga A."/>
            <person name="Aguilar-Osorio G."/>
            <person name="Amillis S."/>
            <person name="Uchima C.A."/>
            <person name="Anderluh G."/>
            <person name="Asadollahi M."/>
            <person name="Askin M."/>
            <person name="Barry K."/>
            <person name="Battaglia E."/>
            <person name="Bayram O."/>
            <person name="Benocci T."/>
            <person name="Braus-Stromeyer S.A."/>
            <person name="Caldana C."/>
            <person name="Canovas D."/>
            <person name="Cerqueira G.C."/>
            <person name="Chen F."/>
            <person name="Chen W."/>
            <person name="Choi C."/>
            <person name="Clum A."/>
            <person name="Dos Santos R.A."/>
            <person name="Damasio A.R."/>
            <person name="Diallinas G."/>
            <person name="Emri T."/>
            <person name="Fekete E."/>
            <person name="Flipphi M."/>
            <person name="Freyberg S."/>
            <person name="Gallo A."/>
            <person name="Gournas C."/>
            <person name="Habgood R."/>
            <person name="Hainaut M."/>
            <person name="Harispe M.L."/>
            <person name="Henrissat B."/>
            <person name="Hilden K.S."/>
            <person name="Hope R."/>
            <person name="Hossain A."/>
            <person name="Karabika E."/>
            <person name="Karaffa L."/>
            <person name="Karanyi Z."/>
            <person name="Krasevec N."/>
            <person name="Kuo A."/>
            <person name="Kusch H."/>
            <person name="LaButti K."/>
            <person name="Lagendijk E.L."/>
            <person name="Lapidus A."/>
            <person name="Levasseur A."/>
            <person name="Lindquist E."/>
            <person name="Lipzen A."/>
            <person name="Logrieco A.F."/>
            <person name="MacCabe A."/>
            <person name="Maekelae M.R."/>
            <person name="Malavazi I."/>
            <person name="Melin P."/>
            <person name="Meyer V."/>
            <person name="Mielnichuk N."/>
            <person name="Miskei M."/>
            <person name="Molnar A.P."/>
            <person name="Mule G."/>
            <person name="Ngan C.Y."/>
            <person name="Orejas M."/>
            <person name="Orosz E."/>
            <person name="Ouedraogo J.P."/>
            <person name="Overkamp K.M."/>
            <person name="Park H.-S."/>
            <person name="Perrone G."/>
            <person name="Piumi F."/>
            <person name="Punt P.J."/>
            <person name="Ram A.F."/>
            <person name="Ramon A."/>
            <person name="Rauscher S."/>
            <person name="Record E."/>
            <person name="Riano-Pachon D.M."/>
            <person name="Robert V."/>
            <person name="Roehrig J."/>
            <person name="Ruller R."/>
            <person name="Salamov A."/>
            <person name="Salih N.S."/>
            <person name="Samson R.A."/>
            <person name="Sandor E."/>
            <person name="Sanguinetti M."/>
            <person name="Schuetze T."/>
            <person name="Sepcic K."/>
            <person name="Shelest E."/>
            <person name="Sherlock G."/>
            <person name="Sophianopoulou V."/>
            <person name="Squina F.M."/>
            <person name="Sun H."/>
            <person name="Susca A."/>
            <person name="Todd R.B."/>
            <person name="Tsang A."/>
            <person name="Unkles S.E."/>
            <person name="van de Wiele N."/>
            <person name="van Rossen-Uffink D."/>
            <person name="Oliveira J.V."/>
            <person name="Vesth T.C."/>
            <person name="Visser J."/>
            <person name="Yu J.-H."/>
            <person name="Zhou M."/>
            <person name="Andersen M.R."/>
            <person name="Archer D.B."/>
            <person name="Baker S.E."/>
            <person name="Benoit I."/>
            <person name="Brakhage A.A."/>
            <person name="Braus G.H."/>
            <person name="Fischer R."/>
            <person name="Frisvad J.C."/>
            <person name="Goldman G.H."/>
            <person name="Houbraken J."/>
            <person name="Oakley B."/>
            <person name="Pocsi I."/>
            <person name="Scazzocchio C."/>
            <person name="Seiboth B."/>
            <person name="vanKuyk P.A."/>
            <person name="Wortman J."/>
            <person name="Dyer P.S."/>
            <person name="Grigoriev I.V."/>
        </authorList>
    </citation>
    <scope>NUCLEOTIDE SEQUENCE [LARGE SCALE GENOMIC DNA]</scope>
    <source>
        <strain evidence="2">CBS 506.65</strain>
    </source>
</reference>
<dbReference type="AlphaFoldDB" id="A0A1L9S8S5"/>
<evidence type="ECO:0000313" key="1">
    <source>
        <dbReference type="EMBL" id="OJJ43558.1"/>
    </source>
</evidence>
<dbReference type="OrthoDB" id="4225869at2759"/>
<gene>
    <name evidence="1" type="ORF">ASPZODRAFT_161487</name>
</gene>
<protein>
    <submittedName>
        <fullName evidence="1">Uncharacterized protein</fullName>
    </submittedName>
</protein>
<dbReference type="Proteomes" id="UP000184188">
    <property type="component" value="Unassembled WGS sequence"/>
</dbReference>
<sequence length="691" mass="77176">MQIFSGLQSTAVSGPIHLNCRFSIEQMAVGHGQYVTYLNLSARGSQGYPRRSTLADCLPDPYRVGLEECEAFWECTIAVSIWEVAICEQVGITPAGYYNLQALNLYSDYNDEIAQLVKNLFKEYCSHPVKIHMGSKFESPHIVKFLVGYPANRSRSLQTWRDLLQENSDNDGPLPLHETGDAKKPRSIICIDEARALLDSEGCIQFRAFRQACRNLFKRLNHKDSPDLTRLVGNYFAVCLDTTPKVGTFSPPLCHDPSQKTIKQGDSIPHTLFPPVNAINTWDIFASRPCSEPDGSDQSKRELFKLGRPLWGGRLDTGSSLEEVMELASQKTIGNSPSHALALFSYRVNFYVTQNSLAEELVGSWLRYLLYINPSRELMRTIQPSEPVLAHTAAEKMRDPAIRFYVVKNLARACFEGSINMGDIGEMVAALILLFAFDATDPENHPCPVRFQRFLCSLLGSEICQDIGMRAASDQDMFTLWQDGQVFFNHFIRAETSPTLPMLHAAYRRGAALFLPERFPGADVLVPIKLPDDEVTFLVIQVKNRKHDRLTNSLKSQAVSSIDSAVTAMNIPAHHIGLMMCLRGDVLEGDDSLGSEVLAPLKRTTSTRSGTQGQQYAWPTKNKKVIITTVGLDETIYPSVNQISLDAAVLPGSEFDTFPILRQLLLCIPGTSLPEDADRDYARRLMELVQD</sequence>
<dbReference type="VEuPathDB" id="FungiDB:ASPZODRAFT_161487"/>
<name>A0A1L9S8S5_9EURO</name>
<dbReference type="RefSeq" id="XP_022578068.1">
    <property type="nucleotide sequence ID" value="XM_022726521.1"/>
</dbReference>
<dbReference type="PANTHER" id="PTHR33266">
    <property type="entry name" value="CHROMOSOME 15, WHOLE GENOME SHOTGUN SEQUENCE"/>
    <property type="match status" value="1"/>
</dbReference>
<accession>A0A1L9S8S5</accession>
<dbReference type="GeneID" id="34612985"/>
<proteinExistence type="predicted"/>
<organism evidence="1 2">
    <name type="scientific">Penicilliopsis zonata CBS 506.65</name>
    <dbReference type="NCBI Taxonomy" id="1073090"/>
    <lineage>
        <taxon>Eukaryota</taxon>
        <taxon>Fungi</taxon>
        <taxon>Dikarya</taxon>
        <taxon>Ascomycota</taxon>
        <taxon>Pezizomycotina</taxon>
        <taxon>Eurotiomycetes</taxon>
        <taxon>Eurotiomycetidae</taxon>
        <taxon>Eurotiales</taxon>
        <taxon>Aspergillaceae</taxon>
        <taxon>Penicilliopsis</taxon>
    </lineage>
</organism>
<dbReference type="PANTHER" id="PTHR33266:SF1">
    <property type="entry name" value="F-BOX DOMAIN-CONTAINING PROTEIN"/>
    <property type="match status" value="1"/>
</dbReference>
<dbReference type="STRING" id="1073090.A0A1L9S8S5"/>